<keyword evidence="2" id="KW-1185">Reference proteome</keyword>
<proteinExistence type="predicted"/>
<dbReference type="InParanoid" id="A0A7F5R8W8"/>
<evidence type="ECO:0000313" key="3">
    <source>
        <dbReference type="RefSeq" id="XP_025832411.1"/>
    </source>
</evidence>
<dbReference type="GeneID" id="108732836"/>
<evidence type="ECO:0000313" key="2">
    <source>
        <dbReference type="Proteomes" id="UP000192223"/>
    </source>
</evidence>
<dbReference type="KEGG" id="apln:108732836"/>
<dbReference type="AlphaFoldDB" id="A0A7F5R8W8"/>
<name>A0A7F5R8W8_AGRPL</name>
<feature type="compositionally biased region" description="Low complexity" evidence="1">
    <location>
        <begin position="12"/>
        <end position="22"/>
    </location>
</feature>
<gene>
    <name evidence="3" type="primary">LOC108732836</name>
</gene>
<feature type="compositionally biased region" description="Basic and acidic residues" evidence="1">
    <location>
        <begin position="26"/>
        <end position="36"/>
    </location>
</feature>
<feature type="region of interest" description="Disordered" evidence="1">
    <location>
        <begin position="1"/>
        <end position="36"/>
    </location>
</feature>
<dbReference type="RefSeq" id="XP_025832411.1">
    <property type="nucleotide sequence ID" value="XM_025976626.1"/>
</dbReference>
<protein>
    <submittedName>
        <fullName evidence="3">Uncharacterized protein LOC108732836</fullName>
    </submittedName>
</protein>
<organism evidence="2 3">
    <name type="scientific">Agrilus planipennis</name>
    <name type="common">Emerald ash borer</name>
    <name type="synonym">Agrilus marcopoli</name>
    <dbReference type="NCBI Taxonomy" id="224129"/>
    <lineage>
        <taxon>Eukaryota</taxon>
        <taxon>Metazoa</taxon>
        <taxon>Ecdysozoa</taxon>
        <taxon>Arthropoda</taxon>
        <taxon>Hexapoda</taxon>
        <taxon>Insecta</taxon>
        <taxon>Pterygota</taxon>
        <taxon>Neoptera</taxon>
        <taxon>Endopterygota</taxon>
        <taxon>Coleoptera</taxon>
        <taxon>Polyphaga</taxon>
        <taxon>Elateriformia</taxon>
        <taxon>Buprestoidea</taxon>
        <taxon>Buprestidae</taxon>
        <taxon>Agrilinae</taxon>
        <taxon>Agrilus</taxon>
    </lineage>
</organism>
<feature type="region of interest" description="Disordered" evidence="1">
    <location>
        <begin position="53"/>
        <end position="76"/>
    </location>
</feature>
<evidence type="ECO:0000256" key="1">
    <source>
        <dbReference type="SAM" id="MobiDB-lite"/>
    </source>
</evidence>
<feature type="compositionally biased region" description="Basic and acidic residues" evidence="1">
    <location>
        <begin position="1"/>
        <end position="10"/>
    </location>
</feature>
<reference evidence="3" key="1">
    <citation type="submission" date="2025-08" db="UniProtKB">
        <authorList>
            <consortium name="RefSeq"/>
        </authorList>
    </citation>
    <scope>IDENTIFICATION</scope>
    <source>
        <tissue evidence="3">Entire body</tissue>
    </source>
</reference>
<sequence length="121" mass="14294">MKYIEFKDKQANQQQQENELLNPMRSIEDSDNNHDDKIFVDDEEEDIVVGGESQMFPNDMGYYNNNSEYRKSGHRTRSTPLMKQFQNDWNDTLNSITFQFSYRTGGTSSMNHFKDCQEEIS</sequence>
<accession>A0A7F5R8W8</accession>
<dbReference type="Proteomes" id="UP000192223">
    <property type="component" value="Unplaced"/>
</dbReference>